<feature type="region of interest" description="Disordered" evidence="6">
    <location>
        <begin position="31"/>
        <end position="51"/>
    </location>
</feature>
<proteinExistence type="predicted"/>
<accession>A0A098BP25</accession>
<dbReference type="GO" id="GO:0030313">
    <property type="term" value="C:cell envelope"/>
    <property type="evidence" value="ECO:0007669"/>
    <property type="project" value="UniProtKB-SubCell"/>
</dbReference>
<name>A0A098BP25_9NOCA</name>
<evidence type="ECO:0000256" key="6">
    <source>
        <dbReference type="SAM" id="MobiDB-lite"/>
    </source>
</evidence>
<evidence type="ECO:0000256" key="5">
    <source>
        <dbReference type="ARBA" id="ARBA00023284"/>
    </source>
</evidence>
<dbReference type="PROSITE" id="PS51352">
    <property type="entry name" value="THIOREDOXIN_2"/>
    <property type="match status" value="1"/>
</dbReference>
<dbReference type="InterPro" id="IPR050553">
    <property type="entry name" value="Thioredoxin_ResA/DsbE_sf"/>
</dbReference>
<dbReference type="GO" id="GO:0017004">
    <property type="term" value="P:cytochrome complex assembly"/>
    <property type="evidence" value="ECO:0007669"/>
    <property type="project" value="UniProtKB-KW"/>
</dbReference>
<keyword evidence="2" id="KW-0201">Cytochrome c-type biogenesis</keyword>
<reference evidence="9 10" key="1">
    <citation type="journal article" date="2014" name="Genome Announc.">
        <title>Draft Genome Sequence of Propane- and Butane-Oxidizing Actinobacterium Rhodococcus ruber IEGM 231.</title>
        <authorList>
            <person name="Ivshina I.B."/>
            <person name="Kuyukina M.S."/>
            <person name="Krivoruchko A.V."/>
            <person name="Barbe V."/>
            <person name="Fischer C."/>
        </authorList>
    </citation>
    <scope>NUCLEOTIDE SEQUENCE [LARGE SCALE GENOMIC DNA]</scope>
</reference>
<keyword evidence="7" id="KW-0812">Transmembrane</keyword>
<dbReference type="InterPro" id="IPR013740">
    <property type="entry name" value="Redoxin"/>
</dbReference>
<evidence type="ECO:0000313" key="9">
    <source>
        <dbReference type="EMBL" id="CDZ90494.1"/>
    </source>
</evidence>
<keyword evidence="7" id="KW-1133">Transmembrane helix</keyword>
<evidence type="ECO:0000313" key="10">
    <source>
        <dbReference type="Proteomes" id="UP000042997"/>
    </source>
</evidence>
<evidence type="ECO:0000259" key="8">
    <source>
        <dbReference type="PROSITE" id="PS51352"/>
    </source>
</evidence>
<comment type="subcellular location">
    <subcellularLocation>
        <location evidence="1">Cell envelope</location>
    </subcellularLocation>
</comment>
<dbReference type="PROSITE" id="PS00194">
    <property type="entry name" value="THIOREDOXIN_1"/>
    <property type="match status" value="1"/>
</dbReference>
<evidence type="ECO:0000256" key="1">
    <source>
        <dbReference type="ARBA" id="ARBA00004196"/>
    </source>
</evidence>
<dbReference type="PANTHER" id="PTHR42852:SF6">
    <property type="entry name" value="THIOL:DISULFIDE INTERCHANGE PROTEIN DSBE"/>
    <property type="match status" value="1"/>
</dbReference>
<dbReference type="InterPro" id="IPR013766">
    <property type="entry name" value="Thioredoxin_domain"/>
</dbReference>
<evidence type="ECO:0000256" key="2">
    <source>
        <dbReference type="ARBA" id="ARBA00022748"/>
    </source>
</evidence>
<dbReference type="Pfam" id="PF08534">
    <property type="entry name" value="Redoxin"/>
    <property type="match status" value="1"/>
</dbReference>
<evidence type="ECO:0000256" key="4">
    <source>
        <dbReference type="ARBA" id="ARBA00023157"/>
    </source>
</evidence>
<dbReference type="InterPro" id="IPR036249">
    <property type="entry name" value="Thioredoxin-like_sf"/>
</dbReference>
<feature type="domain" description="Thioredoxin" evidence="8">
    <location>
        <begin position="57"/>
        <end position="215"/>
    </location>
</feature>
<sequence>MQLTRAGRWSLVALVVVVALIVAIWPRDTDDPAPPVDGARPAAAPVDRRAQDTPEALAPLRAAAALEACPAPAGNGAGPLAGLRFECLGDGSSVDLAAALAGRPALVNLWAWWCGPCAEELPYLQEYAQRAGDAVTVVTVHTDPNEANALSRLAEYGVQLPGVQDGSARAQAAVQSPPVLPVTVLLRPDGSVAKVLPQPFRSADEVAAAVEYHLGVKV</sequence>
<dbReference type="GO" id="GO:0016491">
    <property type="term" value="F:oxidoreductase activity"/>
    <property type="evidence" value="ECO:0007669"/>
    <property type="project" value="InterPro"/>
</dbReference>
<gene>
    <name evidence="9" type="ORF">RHRU231_720011</name>
</gene>
<evidence type="ECO:0000256" key="3">
    <source>
        <dbReference type="ARBA" id="ARBA00022968"/>
    </source>
</evidence>
<dbReference type="SUPFAM" id="SSF52833">
    <property type="entry name" value="Thioredoxin-like"/>
    <property type="match status" value="1"/>
</dbReference>
<dbReference type="EMBL" id="CCSD01000086">
    <property type="protein sequence ID" value="CDZ90494.1"/>
    <property type="molecule type" value="Genomic_DNA"/>
</dbReference>
<dbReference type="CDD" id="cd02966">
    <property type="entry name" value="TlpA_like_family"/>
    <property type="match status" value="1"/>
</dbReference>
<dbReference type="Proteomes" id="UP000042997">
    <property type="component" value="Unassembled WGS sequence"/>
</dbReference>
<feature type="compositionally biased region" description="Low complexity" evidence="6">
    <location>
        <begin position="36"/>
        <end position="45"/>
    </location>
</feature>
<dbReference type="AlphaFoldDB" id="A0A098BP25"/>
<evidence type="ECO:0000256" key="7">
    <source>
        <dbReference type="SAM" id="Phobius"/>
    </source>
</evidence>
<keyword evidence="4" id="KW-1015">Disulfide bond</keyword>
<dbReference type="Gene3D" id="3.40.30.10">
    <property type="entry name" value="Glutaredoxin"/>
    <property type="match status" value="1"/>
</dbReference>
<dbReference type="eggNOG" id="COG0526">
    <property type="taxonomic scope" value="Bacteria"/>
</dbReference>
<protein>
    <submittedName>
        <fullName evidence="9">Thiol-disulfide oxidoreductase</fullName>
    </submittedName>
</protein>
<keyword evidence="5" id="KW-0676">Redox-active center</keyword>
<dbReference type="PANTHER" id="PTHR42852">
    <property type="entry name" value="THIOL:DISULFIDE INTERCHANGE PROTEIN DSBE"/>
    <property type="match status" value="1"/>
</dbReference>
<dbReference type="InterPro" id="IPR017937">
    <property type="entry name" value="Thioredoxin_CS"/>
</dbReference>
<feature type="transmembrane region" description="Helical" evidence="7">
    <location>
        <begin position="7"/>
        <end position="25"/>
    </location>
</feature>
<organism evidence="9 10">
    <name type="scientific">Rhodococcus ruber</name>
    <dbReference type="NCBI Taxonomy" id="1830"/>
    <lineage>
        <taxon>Bacteria</taxon>
        <taxon>Bacillati</taxon>
        <taxon>Actinomycetota</taxon>
        <taxon>Actinomycetes</taxon>
        <taxon>Mycobacteriales</taxon>
        <taxon>Nocardiaceae</taxon>
        <taxon>Rhodococcus</taxon>
    </lineage>
</organism>
<keyword evidence="7" id="KW-0472">Membrane</keyword>
<keyword evidence="3" id="KW-0735">Signal-anchor</keyword>